<feature type="compositionally biased region" description="Polar residues" evidence="1">
    <location>
        <begin position="16"/>
        <end position="29"/>
    </location>
</feature>
<name>A0A498LX29_LABRO</name>
<feature type="region of interest" description="Disordered" evidence="1">
    <location>
        <begin position="1"/>
        <end position="32"/>
    </location>
</feature>
<evidence type="ECO:0000256" key="1">
    <source>
        <dbReference type="SAM" id="MobiDB-lite"/>
    </source>
</evidence>
<protein>
    <submittedName>
        <fullName evidence="2">Uncharacterized protein</fullName>
    </submittedName>
</protein>
<proteinExistence type="predicted"/>
<organism evidence="2 3">
    <name type="scientific">Labeo rohita</name>
    <name type="common">Indian major carp</name>
    <name type="synonym">Cyprinus rohita</name>
    <dbReference type="NCBI Taxonomy" id="84645"/>
    <lineage>
        <taxon>Eukaryota</taxon>
        <taxon>Metazoa</taxon>
        <taxon>Chordata</taxon>
        <taxon>Craniata</taxon>
        <taxon>Vertebrata</taxon>
        <taxon>Euteleostomi</taxon>
        <taxon>Actinopterygii</taxon>
        <taxon>Neopterygii</taxon>
        <taxon>Teleostei</taxon>
        <taxon>Ostariophysi</taxon>
        <taxon>Cypriniformes</taxon>
        <taxon>Cyprinidae</taxon>
        <taxon>Labeoninae</taxon>
        <taxon>Labeonini</taxon>
        <taxon>Labeo</taxon>
    </lineage>
</organism>
<accession>A0A498LX29</accession>
<comment type="caution">
    <text evidence="2">The sequence shown here is derived from an EMBL/GenBank/DDBJ whole genome shotgun (WGS) entry which is preliminary data.</text>
</comment>
<sequence>MIDFGQRSDGHLGEVNETTNHPNGPNQKEISNKEILIFQAKRRVLAERHNSVRPGKNPWVYVGLANAEI</sequence>
<gene>
    <name evidence="2" type="ORF">ROHU_030021</name>
</gene>
<feature type="compositionally biased region" description="Basic and acidic residues" evidence="1">
    <location>
        <begin position="1"/>
        <end position="14"/>
    </location>
</feature>
<evidence type="ECO:0000313" key="2">
    <source>
        <dbReference type="EMBL" id="RXN11404.1"/>
    </source>
</evidence>
<dbReference type="EMBL" id="QBIY01013144">
    <property type="protein sequence ID" value="RXN11404.1"/>
    <property type="molecule type" value="Genomic_DNA"/>
</dbReference>
<dbReference type="AlphaFoldDB" id="A0A498LX29"/>
<reference evidence="2 3" key="1">
    <citation type="submission" date="2018-03" db="EMBL/GenBank/DDBJ databases">
        <title>Draft genome sequence of Rohu Carp (Labeo rohita).</title>
        <authorList>
            <person name="Das P."/>
            <person name="Kushwaha B."/>
            <person name="Joshi C.G."/>
            <person name="Kumar D."/>
            <person name="Nagpure N.S."/>
            <person name="Sahoo L."/>
            <person name="Das S.P."/>
            <person name="Bit A."/>
            <person name="Patnaik S."/>
            <person name="Meher P.K."/>
            <person name="Jayasankar P."/>
            <person name="Koringa P.G."/>
            <person name="Patel N.V."/>
            <person name="Hinsu A.T."/>
            <person name="Kumar R."/>
            <person name="Pandey M."/>
            <person name="Agarwal S."/>
            <person name="Srivastava S."/>
            <person name="Singh M."/>
            <person name="Iquebal M.A."/>
            <person name="Jaiswal S."/>
            <person name="Angadi U.B."/>
            <person name="Kumar N."/>
            <person name="Raza M."/>
            <person name="Shah T.M."/>
            <person name="Rai A."/>
            <person name="Jena J.K."/>
        </authorList>
    </citation>
    <scope>NUCLEOTIDE SEQUENCE [LARGE SCALE GENOMIC DNA]</scope>
    <source>
        <strain evidence="2">DASCIFA01</strain>
        <tissue evidence="2">Testis</tissue>
    </source>
</reference>
<dbReference type="Proteomes" id="UP000290572">
    <property type="component" value="Unassembled WGS sequence"/>
</dbReference>
<keyword evidence="3" id="KW-1185">Reference proteome</keyword>
<evidence type="ECO:0000313" key="3">
    <source>
        <dbReference type="Proteomes" id="UP000290572"/>
    </source>
</evidence>